<dbReference type="GO" id="GO:0006457">
    <property type="term" value="P:protein folding"/>
    <property type="evidence" value="ECO:0007669"/>
    <property type="project" value="InterPro"/>
</dbReference>
<name>A0A8B6GLK2_MYTGA</name>
<evidence type="ECO:0000313" key="5">
    <source>
        <dbReference type="Proteomes" id="UP000596742"/>
    </source>
</evidence>
<dbReference type="AlphaFoldDB" id="A0A8B6GLK2"/>
<dbReference type="Pfam" id="PF01920">
    <property type="entry name" value="Prefoldin_2"/>
    <property type="match status" value="1"/>
</dbReference>
<evidence type="ECO:0000256" key="3">
    <source>
        <dbReference type="SAM" id="Coils"/>
    </source>
</evidence>
<dbReference type="InterPro" id="IPR016661">
    <property type="entry name" value="PFDN4"/>
</dbReference>
<dbReference type="PANTHER" id="PTHR21100:SF9">
    <property type="entry name" value="PREFOLDIN SUBUNIT 4"/>
    <property type="match status" value="1"/>
</dbReference>
<keyword evidence="5" id="KW-1185">Reference proteome</keyword>
<proteinExistence type="inferred from homology"/>
<dbReference type="InterPro" id="IPR002777">
    <property type="entry name" value="PFD_beta-like"/>
</dbReference>
<comment type="similarity">
    <text evidence="1">Belongs to the prefoldin subunit beta family.</text>
</comment>
<dbReference type="GO" id="GO:0016272">
    <property type="term" value="C:prefoldin complex"/>
    <property type="evidence" value="ECO:0007669"/>
    <property type="project" value="InterPro"/>
</dbReference>
<protein>
    <submittedName>
        <fullName evidence="4">Prefoldin subunit 4</fullName>
    </submittedName>
</protein>
<reference evidence="4" key="1">
    <citation type="submission" date="2018-11" db="EMBL/GenBank/DDBJ databases">
        <authorList>
            <person name="Alioto T."/>
            <person name="Alioto T."/>
        </authorList>
    </citation>
    <scope>NUCLEOTIDE SEQUENCE</scope>
</reference>
<evidence type="ECO:0000256" key="2">
    <source>
        <dbReference type="ARBA" id="ARBA00023186"/>
    </source>
</evidence>
<accession>A0A8B6GLK2</accession>
<dbReference type="Proteomes" id="UP000596742">
    <property type="component" value="Unassembled WGS sequence"/>
</dbReference>
<dbReference type="GO" id="GO:0051082">
    <property type="term" value="F:unfolded protein binding"/>
    <property type="evidence" value="ECO:0007669"/>
    <property type="project" value="InterPro"/>
</dbReference>
<dbReference type="SUPFAM" id="SSF46579">
    <property type="entry name" value="Prefoldin"/>
    <property type="match status" value="1"/>
</dbReference>
<sequence>MREDDTEPVPYQIGEVFVSFTTDGVGEMLEKAKATLEEEIKTIENQAEFHKKILQDLKVELYAKFGNEINLEAEDDS</sequence>
<dbReference type="InterPro" id="IPR009053">
    <property type="entry name" value="Prefoldin"/>
</dbReference>
<evidence type="ECO:0000313" key="4">
    <source>
        <dbReference type="EMBL" id="VDI65325.1"/>
    </source>
</evidence>
<evidence type="ECO:0000256" key="1">
    <source>
        <dbReference type="ARBA" id="ARBA00008045"/>
    </source>
</evidence>
<gene>
    <name evidence="4" type="ORF">MGAL_10B009946</name>
</gene>
<dbReference type="EMBL" id="UYJE01008603">
    <property type="protein sequence ID" value="VDI65325.1"/>
    <property type="molecule type" value="Genomic_DNA"/>
</dbReference>
<dbReference type="GO" id="GO:0005737">
    <property type="term" value="C:cytoplasm"/>
    <property type="evidence" value="ECO:0007669"/>
    <property type="project" value="TreeGrafter"/>
</dbReference>
<keyword evidence="2" id="KW-0143">Chaperone</keyword>
<feature type="coiled-coil region" evidence="3">
    <location>
        <begin position="26"/>
        <end position="60"/>
    </location>
</feature>
<dbReference type="Gene3D" id="1.10.287.370">
    <property type="match status" value="1"/>
</dbReference>
<dbReference type="OrthoDB" id="10250441at2759"/>
<keyword evidence="3" id="KW-0175">Coiled coil</keyword>
<organism evidence="4 5">
    <name type="scientific">Mytilus galloprovincialis</name>
    <name type="common">Mediterranean mussel</name>
    <dbReference type="NCBI Taxonomy" id="29158"/>
    <lineage>
        <taxon>Eukaryota</taxon>
        <taxon>Metazoa</taxon>
        <taxon>Spiralia</taxon>
        <taxon>Lophotrochozoa</taxon>
        <taxon>Mollusca</taxon>
        <taxon>Bivalvia</taxon>
        <taxon>Autobranchia</taxon>
        <taxon>Pteriomorphia</taxon>
        <taxon>Mytilida</taxon>
        <taxon>Mytiloidea</taxon>
        <taxon>Mytilidae</taxon>
        <taxon>Mytilinae</taxon>
        <taxon>Mytilus</taxon>
    </lineage>
</organism>
<comment type="caution">
    <text evidence="4">The sequence shown here is derived from an EMBL/GenBank/DDBJ whole genome shotgun (WGS) entry which is preliminary data.</text>
</comment>
<dbReference type="PANTHER" id="PTHR21100">
    <property type="entry name" value="PREFOLDIN SUBUNIT 4"/>
    <property type="match status" value="1"/>
</dbReference>